<dbReference type="GeneID" id="27136885"/>
<proteinExistence type="predicted"/>
<dbReference type="InterPro" id="IPR025938">
    <property type="entry name" value="RRXRR_dom"/>
</dbReference>
<protein>
    <recommendedName>
        <fullName evidence="1">RRXRR domain-containing protein</fullName>
    </recommendedName>
</protein>
<evidence type="ECO:0000313" key="3">
    <source>
        <dbReference type="Proteomes" id="UP000069850"/>
    </source>
</evidence>
<dbReference type="RefSeq" id="WP_062262258.1">
    <property type="nucleotide sequence ID" value="NZ_LT158599.1"/>
</dbReference>
<gene>
    <name evidence="2" type="ORF">MMAB1_0896</name>
</gene>
<evidence type="ECO:0000259" key="1">
    <source>
        <dbReference type="Pfam" id="PF14239"/>
    </source>
</evidence>
<dbReference type="SMR" id="A0A0X3BJR0"/>
<dbReference type="AlphaFoldDB" id="A0A0X3BJR0"/>
<dbReference type="Pfam" id="PF14239">
    <property type="entry name" value="RRXRR"/>
    <property type="match status" value="1"/>
</dbReference>
<dbReference type="KEGG" id="mema:MMAB1_0896"/>
<accession>A0A0X3BJR0</accession>
<dbReference type="Proteomes" id="UP000069850">
    <property type="component" value="Chromosome 1"/>
</dbReference>
<sequence length="348" mass="39945">MRVPVMDTHRTPLMPTTPVRARQLLKQGKAKPYWNKLGIFCIILTYEVQPDNQPLVVGVDPGSSFEGWSVVGTKETVLNGMSEAPKHVKKAVETRRTLRRARRHRNCWRRPARFDNRLRNKISLPPSTFARWNAKIRILDQFQKILPISAVVVEDVAAVTKKHCTRWNTNFSPLEVGKRWFYRTIRDHGFDLYLRTGYETKALRDRFGLKKTNQKSKPVFATHAVDAWVMAADVSGAECPTERGLYYWTPIRLHRRQLHRLQPEKGGIRKPYGGTRSLGLTRGTLVRHITHGLTYIGGTLKERLSLHGVVTGKRVTQRAKVEDCTILTRIAWRTTRYAGIGRRHSSPA</sequence>
<evidence type="ECO:0000313" key="2">
    <source>
        <dbReference type="EMBL" id="CVK32110.1"/>
    </source>
</evidence>
<organism evidence="2 3">
    <name type="scientific">Methanoculleus bourgensis</name>
    <dbReference type="NCBI Taxonomy" id="83986"/>
    <lineage>
        <taxon>Archaea</taxon>
        <taxon>Methanobacteriati</taxon>
        <taxon>Methanobacteriota</taxon>
        <taxon>Stenosarchaea group</taxon>
        <taxon>Methanomicrobia</taxon>
        <taxon>Methanomicrobiales</taxon>
        <taxon>Methanomicrobiaceae</taxon>
        <taxon>Methanoculleus</taxon>
    </lineage>
</organism>
<name>A0A0X3BJR0_9EURY</name>
<reference evidence="2 3" key="1">
    <citation type="submission" date="2016-01" db="EMBL/GenBank/DDBJ databases">
        <authorList>
            <person name="Manzoor S."/>
        </authorList>
    </citation>
    <scope>NUCLEOTIDE SEQUENCE [LARGE SCALE GENOMIC DNA]</scope>
    <source>
        <strain evidence="2">Methanoculleus sp MAB1</strain>
    </source>
</reference>
<feature type="domain" description="RRXRR" evidence="1">
    <location>
        <begin position="3"/>
        <end position="159"/>
    </location>
</feature>
<dbReference type="OrthoDB" id="11472at2157"/>
<dbReference type="EMBL" id="LT158599">
    <property type="protein sequence ID" value="CVK32110.1"/>
    <property type="molecule type" value="Genomic_DNA"/>
</dbReference>